<dbReference type="eggNOG" id="ENOG502RCH4">
    <property type="taxonomic scope" value="Eukaryota"/>
</dbReference>
<feature type="compositionally biased region" description="Low complexity" evidence="1">
    <location>
        <begin position="328"/>
        <end position="362"/>
    </location>
</feature>
<dbReference type="KEGG" id="dpp:DICPUDRAFT_38082"/>
<dbReference type="InParanoid" id="F0ZTR7"/>
<dbReference type="FunCoup" id="F0ZTR7">
    <property type="interactions" value="743"/>
</dbReference>
<organism evidence="2 3">
    <name type="scientific">Dictyostelium purpureum</name>
    <name type="common">Slime mold</name>
    <dbReference type="NCBI Taxonomy" id="5786"/>
    <lineage>
        <taxon>Eukaryota</taxon>
        <taxon>Amoebozoa</taxon>
        <taxon>Evosea</taxon>
        <taxon>Eumycetozoa</taxon>
        <taxon>Dictyostelia</taxon>
        <taxon>Dictyosteliales</taxon>
        <taxon>Dictyosteliaceae</taxon>
        <taxon>Dictyostelium</taxon>
    </lineage>
</organism>
<evidence type="ECO:0000313" key="2">
    <source>
        <dbReference type="EMBL" id="EGC32653.1"/>
    </source>
</evidence>
<dbReference type="RefSeq" id="XP_003290822.1">
    <property type="nucleotide sequence ID" value="XM_003290774.1"/>
</dbReference>
<feature type="compositionally biased region" description="Acidic residues" evidence="1">
    <location>
        <begin position="158"/>
        <end position="176"/>
    </location>
</feature>
<dbReference type="GeneID" id="10508518"/>
<sequence>MSTTNPTIVNKELSNINEDILYNSLCFLSFDSLLECLVSIGYENDIESVGNQKSDLVNRLVNDSRELGIEDFIQRLNFETITETCSLLSLSGVNGDTDEEILENSRKQLEDKMKRDSLDQFFYSLTPHILSQFCNCLKIKLPPPTTTNENSESNESKETEEEEEEEEKDIEEMEEKEETKTISTSIPSIKVGADGTTVLSTLSTKSTYKKYKNRGIQYGDSIVEGVFYENIIRLVRDEILLCGVENLFSFLPKQKLLPICESLKINIKPTDKMSDIITKVTSKLFNIDLIHDQKQQQQQFITPIRTRNNLQYPKTPSSASESEDNSDNKNNNDNSNNNNNINEADSANNTNSCNSNNNSPRSNKNKRKLEEETEESDNSNNETTDDSEIDQPAKRPLITDIKNGITKEDLSCYLVKDLRQWLQKKGLKYTDKKSVLENRILKYLENENEATSASESEDKEKEKKTPSKKLKSKHN</sequence>
<accession>F0ZTR7</accession>
<evidence type="ECO:0000256" key="1">
    <source>
        <dbReference type="SAM" id="MobiDB-lite"/>
    </source>
</evidence>
<dbReference type="EMBL" id="GL871182">
    <property type="protein sequence ID" value="EGC32653.1"/>
    <property type="molecule type" value="Genomic_DNA"/>
</dbReference>
<reference evidence="3" key="1">
    <citation type="journal article" date="2011" name="Genome Biol.">
        <title>Comparative genomics of the social amoebae Dictyostelium discoideum and Dictyostelium purpureum.</title>
        <authorList>
            <consortium name="US DOE Joint Genome Institute (JGI-PGF)"/>
            <person name="Sucgang R."/>
            <person name="Kuo A."/>
            <person name="Tian X."/>
            <person name="Salerno W."/>
            <person name="Parikh A."/>
            <person name="Feasley C.L."/>
            <person name="Dalin E."/>
            <person name="Tu H."/>
            <person name="Huang E."/>
            <person name="Barry K."/>
            <person name="Lindquist E."/>
            <person name="Shapiro H."/>
            <person name="Bruce D."/>
            <person name="Schmutz J."/>
            <person name="Salamov A."/>
            <person name="Fey P."/>
            <person name="Gaudet P."/>
            <person name="Anjard C."/>
            <person name="Babu M.M."/>
            <person name="Basu S."/>
            <person name="Bushmanova Y."/>
            <person name="van der Wel H."/>
            <person name="Katoh-Kurasawa M."/>
            <person name="Dinh C."/>
            <person name="Coutinho P.M."/>
            <person name="Saito T."/>
            <person name="Elias M."/>
            <person name="Schaap P."/>
            <person name="Kay R.R."/>
            <person name="Henrissat B."/>
            <person name="Eichinger L."/>
            <person name="Rivero F."/>
            <person name="Putnam N.H."/>
            <person name="West C.M."/>
            <person name="Loomis W.F."/>
            <person name="Chisholm R.L."/>
            <person name="Shaulsky G."/>
            <person name="Strassmann J.E."/>
            <person name="Queller D.C."/>
            <person name="Kuspa A."/>
            <person name="Grigoriev I.V."/>
        </authorList>
    </citation>
    <scope>NUCLEOTIDE SEQUENCE [LARGE SCALE GENOMIC DNA]</scope>
    <source>
        <strain evidence="3">QSDP1</strain>
    </source>
</reference>
<feature type="compositionally biased region" description="Basic and acidic residues" evidence="1">
    <location>
        <begin position="456"/>
        <end position="465"/>
    </location>
</feature>
<evidence type="ECO:0000313" key="3">
    <source>
        <dbReference type="Proteomes" id="UP000001064"/>
    </source>
</evidence>
<proteinExistence type="predicted"/>
<dbReference type="OrthoDB" id="10267915at2759"/>
<feature type="compositionally biased region" description="Polar residues" evidence="1">
    <location>
        <begin position="305"/>
        <end position="316"/>
    </location>
</feature>
<feature type="region of interest" description="Disordered" evidence="1">
    <location>
        <begin position="144"/>
        <end position="184"/>
    </location>
</feature>
<dbReference type="OMA" id="FITPIRT"/>
<feature type="compositionally biased region" description="Basic residues" evidence="1">
    <location>
        <begin position="466"/>
        <end position="475"/>
    </location>
</feature>
<feature type="compositionally biased region" description="Acidic residues" evidence="1">
    <location>
        <begin position="371"/>
        <end position="389"/>
    </location>
</feature>
<keyword evidence="3" id="KW-1185">Reference proteome</keyword>
<dbReference type="Proteomes" id="UP000001064">
    <property type="component" value="Unassembled WGS sequence"/>
</dbReference>
<feature type="region of interest" description="Disordered" evidence="1">
    <location>
        <begin position="446"/>
        <end position="475"/>
    </location>
</feature>
<evidence type="ECO:0008006" key="4">
    <source>
        <dbReference type="Google" id="ProtNLM"/>
    </source>
</evidence>
<name>F0ZTR7_DICPU</name>
<feature type="region of interest" description="Disordered" evidence="1">
    <location>
        <begin position="302"/>
        <end position="395"/>
    </location>
</feature>
<gene>
    <name evidence="2" type="ORF">DICPUDRAFT_38082</name>
</gene>
<protein>
    <recommendedName>
        <fullName evidence="4">SAP domain-containing protein</fullName>
    </recommendedName>
</protein>
<dbReference type="AlphaFoldDB" id="F0ZTR7"/>
<dbReference type="VEuPathDB" id="AmoebaDB:DICPUDRAFT_38082"/>